<dbReference type="Gene3D" id="2.60.120.260">
    <property type="entry name" value="Galactose-binding domain-like"/>
    <property type="match status" value="1"/>
</dbReference>
<accession>A0ABR7CNF5</accession>
<dbReference type="EMBL" id="JACOOK010000004">
    <property type="protein sequence ID" value="MBC5617199.1"/>
    <property type="molecule type" value="Genomic_DNA"/>
</dbReference>
<dbReference type="InterPro" id="IPR028994">
    <property type="entry name" value="Integrin_alpha_N"/>
</dbReference>
<proteinExistence type="predicted"/>
<evidence type="ECO:0000313" key="3">
    <source>
        <dbReference type="EMBL" id="MBC5617199.1"/>
    </source>
</evidence>
<dbReference type="InterPro" id="IPR013783">
    <property type="entry name" value="Ig-like_fold"/>
</dbReference>
<dbReference type="RefSeq" id="WP_118656812.1">
    <property type="nucleotide sequence ID" value="NZ_JACOOK010000004.1"/>
</dbReference>
<dbReference type="Proteomes" id="UP000636891">
    <property type="component" value="Unassembled WGS sequence"/>
</dbReference>
<dbReference type="PROSITE" id="PS51257">
    <property type="entry name" value="PROKAR_LIPOPROTEIN"/>
    <property type="match status" value="1"/>
</dbReference>
<evidence type="ECO:0000313" key="4">
    <source>
        <dbReference type="Proteomes" id="UP000636891"/>
    </source>
</evidence>
<sequence>MTTTLRTTAFVLNLLATVSLLSSCTVQPETKVWLDEDFSQGQALSGWKFTPETSWSIDTLEGVIGKGSLKVAGDGMKSYADASVTFEFDSLRGEFMRLGGWVKTEKVNYRRDAIVELTFSGEGFTYTLSQYNRNTPFSYLERTFRVPPGLDKGTLTIKFYGSAGTAWIDGLRLESVDEPLIAELPKENRYDIVEKRLRSDGNWAAPELPYRITGSTDDNSAGAPVWADLDFARLLLAAGQNRPVDPASVRIFAVDTDGKKTDCPVSFGDPLSSLSDHYLRNGTLKWKAPEGAAGYEIYFAASHAEGPRPQAGNLNLGVGELLTYDASEPNMSWLGWPGMQFEAVDADGDGDFDIYGIRTDGGTWLQRNIGSNSEPRFLPRSRALPTDRLPSPELSYITLDWDGDGVSDRVRFRRHPRTNRYHNMKGDIVVELTRNGKRTPQVVHTPDGRPVEFPNSSWSALKAADMDNDGRPDLLVGTANSDLFVLTNKGVDGELPVAEVNKVPFGYFGDDPYISGDMSLKPFPLDWDGDGYVDIVCTAWQGFYWLFRNKGVQGSLEFEEPIRFFQQGGVLVHNDSPTPYAVDWDDDGDLDLISGGCGGNIMLFENTGTPTQPNYKGGVFLQDDSGEPFFFNAVENGGTVQGMEEQYWGYLSCVPRDVDGDGDLDIIISDCLGKVRWIENTGTRQKPVLSKNVRNFYYGNQPLVTPWRNRPGVADWNGDGRLDFIVLDDRSDLVMYSQSAHNPEVLENKRKLRKADGSVFHIGRLTHPGGQGRFNMDVADWNGDGRLDLIIGEPRNYLGGGNMTIAINVGTNEDPVFEYDYMMARGGYFVEWTGSDGHDAWHCCMPCVFDFDGDGRPDLLVGTESGRISLYSHDYFDGEKFPIFKAANFDRKQGNKVFRILDFENLTEKTKGLNTRNVQLQKLPEQSEEYLTGEGIKVEIVSPTVGIVLSGKVPYVATVTGNKSVTGVDFYINGEKICTEKSAPYVAYGDDNLWDTAEVPDGHCILKVIVHTADGESYETESGFEVKNK</sequence>
<keyword evidence="1 2" id="KW-0732">Signal</keyword>
<protein>
    <submittedName>
        <fullName evidence="3">VCBS repeat-containing protein</fullName>
    </submittedName>
</protein>
<dbReference type="Gene3D" id="2.60.40.10">
    <property type="entry name" value="Immunoglobulins"/>
    <property type="match status" value="1"/>
</dbReference>
<feature type="signal peptide" evidence="2">
    <location>
        <begin position="1"/>
        <end position="28"/>
    </location>
</feature>
<dbReference type="PANTHER" id="PTHR44103:SF1">
    <property type="entry name" value="PROPROTEIN CONVERTASE P"/>
    <property type="match status" value="1"/>
</dbReference>
<gene>
    <name evidence="3" type="ORF">H8S08_09255</name>
</gene>
<organism evidence="3 4">
    <name type="scientific">Alistipes hominis</name>
    <dbReference type="NCBI Taxonomy" id="2763015"/>
    <lineage>
        <taxon>Bacteria</taxon>
        <taxon>Pseudomonadati</taxon>
        <taxon>Bacteroidota</taxon>
        <taxon>Bacteroidia</taxon>
        <taxon>Bacteroidales</taxon>
        <taxon>Rikenellaceae</taxon>
        <taxon>Alistipes</taxon>
    </lineage>
</organism>
<name>A0ABR7CNF5_9BACT</name>
<dbReference type="SUPFAM" id="SSF69318">
    <property type="entry name" value="Integrin alpha N-terminal domain"/>
    <property type="match status" value="2"/>
</dbReference>
<evidence type="ECO:0000256" key="2">
    <source>
        <dbReference type="SAM" id="SignalP"/>
    </source>
</evidence>
<comment type="caution">
    <text evidence="3">The sequence shown here is derived from an EMBL/GenBank/DDBJ whole genome shotgun (WGS) entry which is preliminary data.</text>
</comment>
<dbReference type="InterPro" id="IPR013517">
    <property type="entry name" value="FG-GAP"/>
</dbReference>
<feature type="chain" id="PRO_5047248855" evidence="2">
    <location>
        <begin position="29"/>
        <end position="1029"/>
    </location>
</feature>
<reference evidence="3 4" key="1">
    <citation type="submission" date="2020-08" db="EMBL/GenBank/DDBJ databases">
        <title>Genome public.</title>
        <authorList>
            <person name="Liu C."/>
            <person name="Sun Q."/>
        </authorList>
    </citation>
    <scope>NUCLEOTIDE SEQUENCE [LARGE SCALE GENOMIC DNA]</scope>
    <source>
        <strain evidence="3 4">New-7</strain>
    </source>
</reference>
<dbReference type="Pfam" id="PF13517">
    <property type="entry name" value="FG-GAP_3"/>
    <property type="match status" value="2"/>
</dbReference>
<dbReference type="PANTHER" id="PTHR44103">
    <property type="entry name" value="PROPROTEIN CONVERTASE P"/>
    <property type="match status" value="1"/>
</dbReference>
<dbReference type="Pfam" id="PF17957">
    <property type="entry name" value="Big_7"/>
    <property type="match status" value="1"/>
</dbReference>
<dbReference type="Gene3D" id="2.130.10.130">
    <property type="entry name" value="Integrin alpha, N-terminal"/>
    <property type="match status" value="2"/>
</dbReference>
<evidence type="ECO:0000256" key="1">
    <source>
        <dbReference type="ARBA" id="ARBA00022729"/>
    </source>
</evidence>
<keyword evidence="4" id="KW-1185">Reference proteome</keyword>